<keyword evidence="2" id="KW-1133">Transmembrane helix</keyword>
<organism evidence="3 4">
    <name type="scientific">Pedococcus cremeus</name>
    <dbReference type="NCBI Taxonomy" id="587636"/>
    <lineage>
        <taxon>Bacteria</taxon>
        <taxon>Bacillati</taxon>
        <taxon>Actinomycetota</taxon>
        <taxon>Actinomycetes</taxon>
        <taxon>Micrococcales</taxon>
        <taxon>Intrasporangiaceae</taxon>
        <taxon>Pedococcus</taxon>
    </lineage>
</organism>
<feature type="region of interest" description="Disordered" evidence="1">
    <location>
        <begin position="234"/>
        <end position="317"/>
    </location>
</feature>
<keyword evidence="2" id="KW-0812">Transmembrane</keyword>
<proteinExistence type="predicted"/>
<feature type="region of interest" description="Disordered" evidence="1">
    <location>
        <begin position="121"/>
        <end position="189"/>
    </location>
</feature>
<dbReference type="Proteomes" id="UP000199019">
    <property type="component" value="Unassembled WGS sequence"/>
</dbReference>
<feature type="compositionally biased region" description="Acidic residues" evidence="1">
    <location>
        <begin position="152"/>
        <end position="166"/>
    </location>
</feature>
<keyword evidence="4" id="KW-1185">Reference proteome</keyword>
<sequence length="317" mass="30897">MGILPWSSTRGRPHPRGGHAGLSSGGSVEDAELAHDPELAAGWQAVVAVATAPPRAGELDGLERALSHFRRAVPVSTVDTRDEGRWRMTPTTLGSRIGVAAAGALLLGFGGVGAFALTGSSTEGRTAAVPTVAPTTGPGGVPAPSAQVSGSDESDESGDASDDAGDADGSGTPKSGAAPTTAVGPDAKGPAAHGLCTAWSHAKPSKRTAGHSVAFRNLVTAAGGADKVEAYCASLPRPSAGKPDKPSSHPTGPSSGKAGKGSAHPTGKPSSLPGRPSTLPGKPSSLPGKPSTLPGNGTGPSQPSTGAAPAVTPTTRG</sequence>
<dbReference type="STRING" id="587636.SAMN05216199_0604"/>
<feature type="transmembrane region" description="Helical" evidence="2">
    <location>
        <begin position="97"/>
        <end position="117"/>
    </location>
</feature>
<feature type="region of interest" description="Disordered" evidence="1">
    <location>
        <begin position="1"/>
        <end position="29"/>
    </location>
</feature>
<feature type="compositionally biased region" description="Low complexity" evidence="1">
    <location>
        <begin position="254"/>
        <end position="263"/>
    </location>
</feature>
<evidence type="ECO:0000256" key="2">
    <source>
        <dbReference type="SAM" id="Phobius"/>
    </source>
</evidence>
<gene>
    <name evidence="3" type="ORF">SAMN05216199_0604</name>
</gene>
<reference evidence="4" key="1">
    <citation type="submission" date="2016-10" db="EMBL/GenBank/DDBJ databases">
        <authorList>
            <person name="Varghese N."/>
            <person name="Submissions S."/>
        </authorList>
    </citation>
    <scope>NUCLEOTIDE SEQUENCE [LARGE SCALE GENOMIC DNA]</scope>
    <source>
        <strain evidence="4">CGMCC 1.6963</strain>
    </source>
</reference>
<evidence type="ECO:0000256" key="1">
    <source>
        <dbReference type="SAM" id="MobiDB-lite"/>
    </source>
</evidence>
<feature type="compositionally biased region" description="Low complexity" evidence="1">
    <location>
        <begin position="279"/>
        <end position="295"/>
    </location>
</feature>
<keyword evidence="2" id="KW-0472">Membrane</keyword>
<dbReference type="RefSeq" id="WP_143056364.1">
    <property type="nucleotide sequence ID" value="NZ_FOHB01000017.1"/>
</dbReference>
<evidence type="ECO:0000313" key="4">
    <source>
        <dbReference type="Proteomes" id="UP000199019"/>
    </source>
</evidence>
<dbReference type="EMBL" id="FOHB01000017">
    <property type="protein sequence ID" value="SES50069.1"/>
    <property type="molecule type" value="Genomic_DNA"/>
</dbReference>
<evidence type="ECO:0000313" key="3">
    <source>
        <dbReference type="EMBL" id="SES50069.1"/>
    </source>
</evidence>
<name>A0A1H9XVG4_9MICO</name>
<dbReference type="OrthoDB" id="4955445at2"/>
<accession>A0A1H9XVG4</accession>
<protein>
    <submittedName>
        <fullName evidence="3">Uncharacterized protein</fullName>
    </submittedName>
</protein>
<feature type="compositionally biased region" description="Low complexity" evidence="1">
    <location>
        <begin position="126"/>
        <end position="136"/>
    </location>
</feature>
<dbReference type="AlphaFoldDB" id="A0A1H9XVG4"/>